<reference evidence="1" key="1">
    <citation type="submission" date="2018-06" db="EMBL/GenBank/DDBJ databases">
        <authorList>
            <person name="Zhirakovskaya E."/>
        </authorList>
    </citation>
    <scope>NUCLEOTIDE SEQUENCE</scope>
</reference>
<dbReference type="AlphaFoldDB" id="A0A3B0SUA9"/>
<feature type="non-terminal residue" evidence="1">
    <location>
        <position position="30"/>
    </location>
</feature>
<organism evidence="1">
    <name type="scientific">hydrothermal vent metagenome</name>
    <dbReference type="NCBI Taxonomy" id="652676"/>
    <lineage>
        <taxon>unclassified sequences</taxon>
        <taxon>metagenomes</taxon>
        <taxon>ecological metagenomes</taxon>
    </lineage>
</organism>
<evidence type="ECO:0000313" key="1">
    <source>
        <dbReference type="EMBL" id="VAV98375.1"/>
    </source>
</evidence>
<dbReference type="EMBL" id="UOEH01000252">
    <property type="protein sequence ID" value="VAV98375.1"/>
    <property type="molecule type" value="Genomic_DNA"/>
</dbReference>
<evidence type="ECO:0008006" key="2">
    <source>
        <dbReference type="Google" id="ProtNLM"/>
    </source>
</evidence>
<accession>A0A3B0SUA9</accession>
<sequence>MTQAFMRPVRVEDFDEILALAKQSGGGMTN</sequence>
<name>A0A3B0SUA9_9ZZZZ</name>
<proteinExistence type="predicted"/>
<gene>
    <name evidence="1" type="ORF">MNBD_ALPHA05-1123</name>
</gene>
<protein>
    <recommendedName>
        <fullName evidence="2">Arginine N-succinyltransferase</fullName>
    </recommendedName>
</protein>